<evidence type="ECO:0000313" key="1">
    <source>
        <dbReference type="EMBL" id="SUZ91529.1"/>
    </source>
</evidence>
<dbReference type="AlphaFoldDB" id="A0A381RKQ9"/>
<reference evidence="1" key="1">
    <citation type="submission" date="2018-05" db="EMBL/GenBank/DDBJ databases">
        <authorList>
            <person name="Lanie J.A."/>
            <person name="Ng W.-L."/>
            <person name="Kazmierczak K.M."/>
            <person name="Andrzejewski T.M."/>
            <person name="Davidsen T.M."/>
            <person name="Wayne K.J."/>
            <person name="Tettelin H."/>
            <person name="Glass J.I."/>
            <person name="Rusch D."/>
            <person name="Podicherti R."/>
            <person name="Tsui H.-C.T."/>
            <person name="Winkler M.E."/>
        </authorList>
    </citation>
    <scope>NUCLEOTIDE SEQUENCE</scope>
</reference>
<organism evidence="1">
    <name type="scientific">marine metagenome</name>
    <dbReference type="NCBI Taxonomy" id="408172"/>
    <lineage>
        <taxon>unclassified sequences</taxon>
        <taxon>metagenomes</taxon>
        <taxon>ecological metagenomes</taxon>
    </lineage>
</organism>
<dbReference type="EMBL" id="UINC01001982">
    <property type="protein sequence ID" value="SUZ91529.1"/>
    <property type="molecule type" value="Genomic_DNA"/>
</dbReference>
<name>A0A381RKQ9_9ZZZZ</name>
<sequence length="298" mass="33691">MGDALRCMLVDAPGGTNLAAPTESVVRCRPLRNSTFWRQSLAPGSNRVTVGDWNGMSLASLASARMRNGVRAWEVDRLHLKESGQALDLLEQIVQCAGSRGAERVFLRVPCDSKIVDKARRAGFFPYYDEIHLTGREWLTDAPVSGDRPDQFTAEDRCTTDRHGLFQLYCAATPHRVREGIGVTIDQWYDSHEPTQTRRNETVLKLGGKIVGWQMRELFGKSAVGQMIGHPDHPETAPRLVRLSCQTQNWLVPDYQEHIVGLLDRRGLQEAGRYTMLIKTVMAPVRNREFTYVEARDW</sequence>
<protein>
    <submittedName>
        <fullName evidence="1">Uncharacterized protein</fullName>
    </submittedName>
</protein>
<accession>A0A381RKQ9</accession>
<proteinExistence type="predicted"/>
<gene>
    <name evidence="1" type="ORF">METZ01_LOCUS44383</name>
</gene>